<name>W0EFK9_9FIRM</name>
<dbReference type="Proteomes" id="UP000010847">
    <property type="component" value="Chromosome"/>
</dbReference>
<dbReference type="Gene3D" id="3.40.50.300">
    <property type="entry name" value="P-loop containing nucleotide triphosphate hydrolases"/>
    <property type="match status" value="1"/>
</dbReference>
<dbReference type="PROSITE" id="PS50893">
    <property type="entry name" value="ABC_TRANSPORTER_2"/>
    <property type="match status" value="1"/>
</dbReference>
<dbReference type="PANTHER" id="PTHR24220:SF86">
    <property type="entry name" value="ABC TRANSPORTER ABCH.1"/>
    <property type="match status" value="1"/>
</dbReference>
<dbReference type="CDD" id="cd03255">
    <property type="entry name" value="ABC_MJ0796_LolCDE_FtsE"/>
    <property type="match status" value="1"/>
</dbReference>
<dbReference type="InterPro" id="IPR027417">
    <property type="entry name" value="P-loop_NTPase"/>
</dbReference>
<dbReference type="eggNOG" id="COG1136">
    <property type="taxonomic scope" value="Bacteria"/>
</dbReference>
<keyword evidence="2" id="KW-0547">Nucleotide-binding</keyword>
<dbReference type="GO" id="GO:0022857">
    <property type="term" value="F:transmembrane transporter activity"/>
    <property type="evidence" value="ECO:0007669"/>
    <property type="project" value="TreeGrafter"/>
</dbReference>
<proteinExistence type="predicted"/>
<evidence type="ECO:0000313" key="6">
    <source>
        <dbReference type="Proteomes" id="UP000010847"/>
    </source>
</evidence>
<organism evidence="5 6">
    <name type="scientific">Desulfitobacterium metallireducens DSM 15288</name>
    <dbReference type="NCBI Taxonomy" id="871968"/>
    <lineage>
        <taxon>Bacteria</taxon>
        <taxon>Bacillati</taxon>
        <taxon>Bacillota</taxon>
        <taxon>Clostridia</taxon>
        <taxon>Eubacteriales</taxon>
        <taxon>Desulfitobacteriaceae</taxon>
        <taxon>Desulfitobacterium</taxon>
    </lineage>
</organism>
<evidence type="ECO:0000256" key="2">
    <source>
        <dbReference type="ARBA" id="ARBA00022741"/>
    </source>
</evidence>
<dbReference type="OrthoDB" id="9810992at2"/>
<dbReference type="FunFam" id="3.40.50.300:FF:000032">
    <property type="entry name" value="Export ABC transporter ATP-binding protein"/>
    <property type="match status" value="1"/>
</dbReference>
<dbReference type="PROSITE" id="PS00211">
    <property type="entry name" value="ABC_TRANSPORTER_1"/>
    <property type="match status" value="1"/>
</dbReference>
<evidence type="ECO:0000256" key="3">
    <source>
        <dbReference type="ARBA" id="ARBA00022840"/>
    </source>
</evidence>
<reference evidence="5 6" key="1">
    <citation type="submission" date="2013-12" db="EMBL/GenBank/DDBJ databases">
        <authorList>
            <consortium name="DOE Joint Genome Institute"/>
            <person name="Smidt H."/>
            <person name="Huntemann M."/>
            <person name="Han J."/>
            <person name="Chen A."/>
            <person name="Kyrpides N."/>
            <person name="Mavromatis K."/>
            <person name="Markowitz V."/>
            <person name="Palaniappan K."/>
            <person name="Ivanova N."/>
            <person name="Schaumberg A."/>
            <person name="Pati A."/>
            <person name="Liolios K."/>
            <person name="Nordberg H.P."/>
            <person name="Cantor M.N."/>
            <person name="Hua S.X."/>
            <person name="Woyke T."/>
        </authorList>
    </citation>
    <scope>NUCLEOTIDE SEQUENCE [LARGE SCALE GENOMIC DNA]</scope>
    <source>
        <strain evidence="6">DSM 15288</strain>
    </source>
</reference>
<sequence>MITLKEIKKIYTTGDIEVAALRGVDLEVEAGEFVAIMGPSGSGKSTMMNILGCLDTPSTGEYFLDGTDVARASGNELAEIRNRKIGFVFQGFNLLPRTTALENVELPMLYAGVSPKERKERAIAALESVGLGERIHHRPKELSGGQQQRVAIARALVTQPAIILADEPTGNLDTRASIEVMAIFQKVHEAGNTILIVTHEPEIAEYTRRVVRFRDGHIEGDEQVKDFKVAALELQEQDAGQK</sequence>
<protein>
    <submittedName>
        <fullName evidence="5">Macrolide ABC transporter ATP-binding protein</fullName>
    </submittedName>
</protein>
<dbReference type="KEGG" id="dmt:DESME_13850"/>
<dbReference type="EMBL" id="CP007032">
    <property type="protein sequence ID" value="AHF07989.1"/>
    <property type="molecule type" value="Genomic_DNA"/>
</dbReference>
<dbReference type="GO" id="GO:0005524">
    <property type="term" value="F:ATP binding"/>
    <property type="evidence" value="ECO:0007669"/>
    <property type="project" value="UniProtKB-KW"/>
</dbReference>
<dbReference type="SUPFAM" id="SSF52540">
    <property type="entry name" value="P-loop containing nucleoside triphosphate hydrolases"/>
    <property type="match status" value="1"/>
</dbReference>
<evidence type="ECO:0000313" key="5">
    <source>
        <dbReference type="EMBL" id="AHF07989.1"/>
    </source>
</evidence>
<evidence type="ECO:0000256" key="1">
    <source>
        <dbReference type="ARBA" id="ARBA00022448"/>
    </source>
</evidence>
<keyword evidence="1" id="KW-0813">Transport</keyword>
<dbReference type="GO" id="GO:0005886">
    <property type="term" value="C:plasma membrane"/>
    <property type="evidence" value="ECO:0007669"/>
    <property type="project" value="TreeGrafter"/>
</dbReference>
<dbReference type="PANTHER" id="PTHR24220">
    <property type="entry name" value="IMPORT ATP-BINDING PROTEIN"/>
    <property type="match status" value="1"/>
</dbReference>
<keyword evidence="3 5" id="KW-0067">ATP-binding</keyword>
<dbReference type="HOGENOM" id="CLU_000604_1_22_9"/>
<dbReference type="Pfam" id="PF00005">
    <property type="entry name" value="ABC_tran"/>
    <property type="match status" value="1"/>
</dbReference>
<accession>W0EFK9</accession>
<dbReference type="InterPro" id="IPR003593">
    <property type="entry name" value="AAA+_ATPase"/>
</dbReference>
<dbReference type="InterPro" id="IPR017871">
    <property type="entry name" value="ABC_transporter-like_CS"/>
</dbReference>
<feature type="domain" description="ABC transporter" evidence="4">
    <location>
        <begin position="2"/>
        <end position="240"/>
    </location>
</feature>
<dbReference type="InterPro" id="IPR003439">
    <property type="entry name" value="ABC_transporter-like_ATP-bd"/>
</dbReference>
<gene>
    <name evidence="5" type="ORF">DESME_13850</name>
</gene>
<dbReference type="RefSeq" id="WP_006715755.1">
    <property type="nucleotide sequence ID" value="NZ_CP007032.1"/>
</dbReference>
<dbReference type="InterPro" id="IPR015854">
    <property type="entry name" value="ABC_transpr_LolD-like"/>
</dbReference>
<dbReference type="InterPro" id="IPR017911">
    <property type="entry name" value="MacB-like_ATP-bd"/>
</dbReference>
<evidence type="ECO:0000259" key="4">
    <source>
        <dbReference type="PROSITE" id="PS50893"/>
    </source>
</evidence>
<keyword evidence="6" id="KW-1185">Reference proteome</keyword>
<dbReference type="GO" id="GO:0098796">
    <property type="term" value="C:membrane protein complex"/>
    <property type="evidence" value="ECO:0007669"/>
    <property type="project" value="UniProtKB-ARBA"/>
</dbReference>
<dbReference type="STRING" id="871968.DESME_13850"/>
<dbReference type="GO" id="GO:0016887">
    <property type="term" value="F:ATP hydrolysis activity"/>
    <property type="evidence" value="ECO:0007669"/>
    <property type="project" value="InterPro"/>
</dbReference>
<dbReference type="SMART" id="SM00382">
    <property type="entry name" value="AAA"/>
    <property type="match status" value="1"/>
</dbReference>
<dbReference type="AlphaFoldDB" id="W0EFK9"/>